<keyword evidence="3 6" id="KW-0436">Ligase</keyword>
<dbReference type="EMBL" id="JBHUKU010000007">
    <property type="protein sequence ID" value="MFD2459973.1"/>
    <property type="molecule type" value="Genomic_DNA"/>
</dbReference>
<evidence type="ECO:0000259" key="5">
    <source>
        <dbReference type="PROSITE" id="PS50160"/>
    </source>
</evidence>
<dbReference type="PANTHER" id="PTHR45674">
    <property type="entry name" value="DNA LIGASE 1/3 FAMILY MEMBER"/>
    <property type="match status" value="1"/>
</dbReference>
<comment type="caution">
    <text evidence="6">The sequence shown here is derived from an EMBL/GenBank/DDBJ whole genome shotgun (WGS) entry which is preliminary data.</text>
</comment>
<dbReference type="PANTHER" id="PTHR45674:SF4">
    <property type="entry name" value="DNA LIGASE 1"/>
    <property type="match status" value="1"/>
</dbReference>
<dbReference type="SUPFAM" id="SSF56091">
    <property type="entry name" value="DNA ligase/mRNA capping enzyme, catalytic domain"/>
    <property type="match status" value="1"/>
</dbReference>
<dbReference type="InterPro" id="IPR016059">
    <property type="entry name" value="DNA_ligase_ATP-dep_CS"/>
</dbReference>
<dbReference type="Gene3D" id="3.30.1490.70">
    <property type="match status" value="1"/>
</dbReference>
<gene>
    <name evidence="6" type="primary">ligD</name>
    <name evidence="6" type="ORF">ACFSYJ_15275</name>
</gene>
<comment type="similarity">
    <text evidence="1">Belongs to the ATP-dependent DNA ligase family.</text>
</comment>
<dbReference type="Pfam" id="PF01068">
    <property type="entry name" value="DNA_ligase_A_M"/>
    <property type="match status" value="1"/>
</dbReference>
<dbReference type="Gene3D" id="3.30.470.30">
    <property type="entry name" value="DNA ligase/mRNA capping enzyme"/>
    <property type="match status" value="1"/>
</dbReference>
<dbReference type="PROSITE" id="PS00333">
    <property type="entry name" value="DNA_LIGASE_A2"/>
    <property type="match status" value="1"/>
</dbReference>
<dbReference type="InterPro" id="IPR012340">
    <property type="entry name" value="NA-bd_OB-fold"/>
</dbReference>
<feature type="domain" description="ATP-dependent DNA ligase family profile" evidence="5">
    <location>
        <begin position="104"/>
        <end position="194"/>
    </location>
</feature>
<evidence type="ECO:0000313" key="7">
    <source>
        <dbReference type="Proteomes" id="UP001597419"/>
    </source>
</evidence>
<evidence type="ECO:0000256" key="1">
    <source>
        <dbReference type="ARBA" id="ARBA00007572"/>
    </source>
</evidence>
<evidence type="ECO:0000256" key="2">
    <source>
        <dbReference type="ARBA" id="ARBA00012727"/>
    </source>
</evidence>
<dbReference type="PROSITE" id="PS50160">
    <property type="entry name" value="DNA_LIGASE_A3"/>
    <property type="match status" value="1"/>
</dbReference>
<evidence type="ECO:0000313" key="6">
    <source>
        <dbReference type="EMBL" id="MFD2459973.1"/>
    </source>
</evidence>
<proteinExistence type="inferred from homology"/>
<dbReference type="EC" id="6.5.1.1" evidence="2"/>
<organism evidence="6 7">
    <name type="scientific">Amycolatopsis samaneae</name>
    <dbReference type="NCBI Taxonomy" id="664691"/>
    <lineage>
        <taxon>Bacteria</taxon>
        <taxon>Bacillati</taxon>
        <taxon>Actinomycetota</taxon>
        <taxon>Actinomycetes</taxon>
        <taxon>Pseudonocardiales</taxon>
        <taxon>Pseudonocardiaceae</taxon>
        <taxon>Amycolatopsis</taxon>
    </lineage>
</organism>
<evidence type="ECO:0000256" key="3">
    <source>
        <dbReference type="ARBA" id="ARBA00022598"/>
    </source>
</evidence>
<dbReference type="CDD" id="cd07971">
    <property type="entry name" value="OBF_DNA_ligase_LigD"/>
    <property type="match status" value="1"/>
</dbReference>
<accession>A0ABW5GEN8</accession>
<dbReference type="InterPro" id="IPR050191">
    <property type="entry name" value="ATP-dep_DNA_ligase"/>
</dbReference>
<sequence length="314" mass="35266">MARPGWREPMLATLTERRFSDPDWVFERKLDGVRALCVRDGGEVRLWSRARKPMDGAYPEIADALAERGGERFVVDGEIVAFDGHRTSFAALQPRMHLADPARARRSGVKVYFYAFDLLHFGGIDADGLPLRQRKRLLRDAFDFGDPLRYAAHRNGDGERFYAEACAKGWEGVIAKRADAPYTPGRTADWLKFKCVREQEFVVGGFTDPQGTRSGFGALLLGYHDNGALRYAGKVGTGFDEETLRALLDRLTPLEQRASPFDGVVRERGSHWVRPELVIQAGFAEWTPEGKLRHARFAGIRDDKAAADVVREGR</sequence>
<protein>
    <recommendedName>
        <fullName evidence="2">DNA ligase (ATP)</fullName>
        <ecNumber evidence="2">6.5.1.1</ecNumber>
    </recommendedName>
</protein>
<dbReference type="NCBIfam" id="TIGR02779">
    <property type="entry name" value="NHEJ_ligase_lig"/>
    <property type="match status" value="1"/>
</dbReference>
<dbReference type="Gene3D" id="2.40.50.140">
    <property type="entry name" value="Nucleic acid-binding proteins"/>
    <property type="match status" value="1"/>
</dbReference>
<dbReference type="SUPFAM" id="SSF50249">
    <property type="entry name" value="Nucleic acid-binding proteins"/>
    <property type="match status" value="1"/>
</dbReference>
<dbReference type="InterPro" id="IPR014146">
    <property type="entry name" value="LigD_ligase_dom"/>
</dbReference>
<dbReference type="PROSITE" id="PS00697">
    <property type="entry name" value="DNA_LIGASE_A1"/>
    <property type="match status" value="1"/>
</dbReference>
<evidence type="ECO:0000256" key="4">
    <source>
        <dbReference type="ARBA" id="ARBA00034003"/>
    </source>
</evidence>
<dbReference type="Pfam" id="PF04679">
    <property type="entry name" value="DNA_ligase_A_C"/>
    <property type="match status" value="1"/>
</dbReference>
<dbReference type="InterPro" id="IPR012309">
    <property type="entry name" value="DNA_ligase_ATP-dep_C"/>
</dbReference>
<dbReference type="RefSeq" id="WP_345403271.1">
    <property type="nucleotide sequence ID" value="NZ_BAABHG010000014.1"/>
</dbReference>
<dbReference type="InterPro" id="IPR012310">
    <property type="entry name" value="DNA_ligase_ATP-dep_cent"/>
</dbReference>
<comment type="catalytic activity">
    <reaction evidence="4">
        <text>ATP + (deoxyribonucleotide)n-3'-hydroxyl + 5'-phospho-(deoxyribonucleotide)m = (deoxyribonucleotide)n+m + AMP + diphosphate.</text>
        <dbReference type="EC" id="6.5.1.1"/>
    </reaction>
</comment>
<dbReference type="CDD" id="cd07906">
    <property type="entry name" value="Adenylation_DNA_ligase_LigD_LigC"/>
    <property type="match status" value="1"/>
</dbReference>
<reference evidence="7" key="1">
    <citation type="journal article" date="2019" name="Int. J. Syst. Evol. Microbiol.">
        <title>The Global Catalogue of Microorganisms (GCM) 10K type strain sequencing project: providing services to taxonomists for standard genome sequencing and annotation.</title>
        <authorList>
            <consortium name="The Broad Institute Genomics Platform"/>
            <consortium name="The Broad Institute Genome Sequencing Center for Infectious Disease"/>
            <person name="Wu L."/>
            <person name="Ma J."/>
        </authorList>
    </citation>
    <scope>NUCLEOTIDE SEQUENCE [LARGE SCALE GENOMIC DNA]</scope>
    <source>
        <strain evidence="7">CGMCC 4.7643</strain>
    </source>
</reference>
<dbReference type="GO" id="GO:0016874">
    <property type="term" value="F:ligase activity"/>
    <property type="evidence" value="ECO:0007669"/>
    <property type="project" value="UniProtKB-KW"/>
</dbReference>
<keyword evidence="7" id="KW-1185">Reference proteome</keyword>
<name>A0ABW5GEN8_9PSEU</name>
<dbReference type="Proteomes" id="UP001597419">
    <property type="component" value="Unassembled WGS sequence"/>
</dbReference>